<comment type="caution">
    <text evidence="1">The sequence shown here is derived from an EMBL/GenBank/DDBJ whole genome shotgun (WGS) entry which is preliminary data.</text>
</comment>
<name>A0AAV4WW59_CAEEX</name>
<dbReference type="Proteomes" id="UP001054945">
    <property type="component" value="Unassembled WGS sequence"/>
</dbReference>
<accession>A0AAV4WW59</accession>
<dbReference type="EMBL" id="BPLR01016837">
    <property type="protein sequence ID" value="GIY86726.1"/>
    <property type="molecule type" value="Genomic_DNA"/>
</dbReference>
<organism evidence="1 2">
    <name type="scientific">Caerostris extrusa</name>
    <name type="common">Bark spider</name>
    <name type="synonym">Caerostris bankana</name>
    <dbReference type="NCBI Taxonomy" id="172846"/>
    <lineage>
        <taxon>Eukaryota</taxon>
        <taxon>Metazoa</taxon>
        <taxon>Ecdysozoa</taxon>
        <taxon>Arthropoda</taxon>
        <taxon>Chelicerata</taxon>
        <taxon>Arachnida</taxon>
        <taxon>Araneae</taxon>
        <taxon>Araneomorphae</taxon>
        <taxon>Entelegynae</taxon>
        <taxon>Araneoidea</taxon>
        <taxon>Araneidae</taxon>
        <taxon>Caerostris</taxon>
    </lineage>
</organism>
<evidence type="ECO:0000313" key="1">
    <source>
        <dbReference type="EMBL" id="GIY86726.1"/>
    </source>
</evidence>
<gene>
    <name evidence="1" type="ORF">CEXT_20471</name>
</gene>
<sequence>MKISRIVIVSSLWGLEHQMTHLSPNNGLLPVSTKCLIRASPLALPKRVFQAPTASNDPSVSQIMDFRLRASSAEFMHPPLALLKRVFQAPTLIMCLPSHCTMFRPFIE</sequence>
<keyword evidence="2" id="KW-1185">Reference proteome</keyword>
<proteinExistence type="predicted"/>
<evidence type="ECO:0000313" key="2">
    <source>
        <dbReference type="Proteomes" id="UP001054945"/>
    </source>
</evidence>
<dbReference type="AlphaFoldDB" id="A0AAV4WW59"/>
<protein>
    <submittedName>
        <fullName evidence="1">Uncharacterized protein</fullName>
    </submittedName>
</protein>
<reference evidence="1 2" key="1">
    <citation type="submission" date="2021-06" db="EMBL/GenBank/DDBJ databases">
        <title>Caerostris extrusa draft genome.</title>
        <authorList>
            <person name="Kono N."/>
            <person name="Arakawa K."/>
        </authorList>
    </citation>
    <scope>NUCLEOTIDE SEQUENCE [LARGE SCALE GENOMIC DNA]</scope>
</reference>